<accession>A0ABV8U5R5</accession>
<reference evidence="3" key="1">
    <citation type="journal article" date="2019" name="Int. J. Syst. Evol. Microbiol.">
        <title>The Global Catalogue of Microorganisms (GCM) 10K type strain sequencing project: providing services to taxonomists for standard genome sequencing and annotation.</title>
        <authorList>
            <consortium name="The Broad Institute Genomics Platform"/>
            <consortium name="The Broad Institute Genome Sequencing Center for Infectious Disease"/>
            <person name="Wu L."/>
            <person name="Ma J."/>
        </authorList>
    </citation>
    <scope>NUCLEOTIDE SEQUENCE [LARGE SCALE GENOMIC DNA]</scope>
    <source>
        <strain evidence="3">CGMCC 1.15304</strain>
    </source>
</reference>
<keyword evidence="3" id="KW-1185">Reference proteome</keyword>
<comment type="similarity">
    <text evidence="1">Belongs to the BolA/IbaG family.</text>
</comment>
<evidence type="ECO:0000313" key="3">
    <source>
        <dbReference type="Proteomes" id="UP001595776"/>
    </source>
</evidence>
<dbReference type="PANTHER" id="PTHR46230">
    <property type="match status" value="1"/>
</dbReference>
<dbReference type="PIRSF" id="PIRSF003113">
    <property type="entry name" value="BolA"/>
    <property type="match status" value="1"/>
</dbReference>
<gene>
    <name evidence="2" type="ORF">ACFO5Q_01280</name>
</gene>
<proteinExistence type="inferred from homology"/>
<dbReference type="RefSeq" id="WP_068151069.1">
    <property type="nucleotide sequence ID" value="NZ_JBHSCR010000001.1"/>
</dbReference>
<dbReference type="Gene3D" id="3.30.300.90">
    <property type="entry name" value="BolA-like"/>
    <property type="match status" value="1"/>
</dbReference>
<dbReference type="EMBL" id="JBHSCR010000001">
    <property type="protein sequence ID" value="MFC4346475.1"/>
    <property type="molecule type" value="Genomic_DNA"/>
</dbReference>
<dbReference type="InterPro" id="IPR036065">
    <property type="entry name" value="BolA-like_sf"/>
</dbReference>
<sequence length="90" mass="10063">MGKVTETIVKKLNDSLSPTHLEVIDESEGHRGHAGYRDGGESHFRVVIKSKAFEGKNRVTRQRMVMHALADELKEQIHALSIQADVPDTD</sequence>
<protein>
    <submittedName>
        <fullName evidence="2">BolA family protein</fullName>
    </submittedName>
</protein>
<dbReference type="Pfam" id="PF01722">
    <property type="entry name" value="BolA"/>
    <property type="match status" value="1"/>
</dbReference>
<organism evidence="2 3">
    <name type="scientific">Kordiimonas lipolytica</name>
    <dbReference type="NCBI Taxonomy" id="1662421"/>
    <lineage>
        <taxon>Bacteria</taxon>
        <taxon>Pseudomonadati</taxon>
        <taxon>Pseudomonadota</taxon>
        <taxon>Alphaproteobacteria</taxon>
        <taxon>Kordiimonadales</taxon>
        <taxon>Kordiimonadaceae</taxon>
        <taxon>Kordiimonas</taxon>
    </lineage>
</organism>
<comment type="caution">
    <text evidence="2">The sequence shown here is derived from an EMBL/GenBank/DDBJ whole genome shotgun (WGS) entry which is preliminary data.</text>
</comment>
<evidence type="ECO:0000256" key="1">
    <source>
        <dbReference type="RuleBase" id="RU003860"/>
    </source>
</evidence>
<dbReference type="Proteomes" id="UP001595776">
    <property type="component" value="Unassembled WGS sequence"/>
</dbReference>
<dbReference type="SUPFAM" id="SSF82657">
    <property type="entry name" value="BolA-like"/>
    <property type="match status" value="1"/>
</dbReference>
<dbReference type="InterPro" id="IPR002634">
    <property type="entry name" value="BolA"/>
</dbReference>
<name>A0ABV8U5R5_9PROT</name>
<evidence type="ECO:0000313" key="2">
    <source>
        <dbReference type="EMBL" id="MFC4346475.1"/>
    </source>
</evidence>
<dbReference type="PANTHER" id="PTHR46230:SF7">
    <property type="entry name" value="BOLA-LIKE PROTEIN 1"/>
    <property type="match status" value="1"/>
</dbReference>